<reference evidence="2" key="1">
    <citation type="submission" date="2015-08" db="EMBL/GenBank/DDBJ databases">
        <title>Genome sequencing project for genomic taxonomy and phylogenomics of Bacillus-like bacteria.</title>
        <authorList>
            <person name="Liu B."/>
            <person name="Wang J."/>
            <person name="Zhu Y."/>
            <person name="Liu G."/>
            <person name="Chen Q."/>
            <person name="Chen Z."/>
            <person name="Lan J."/>
            <person name="Che J."/>
            <person name="Ge C."/>
            <person name="Shi H."/>
            <person name="Pan Z."/>
            <person name="Liu X."/>
        </authorList>
    </citation>
    <scope>NUCLEOTIDE SEQUENCE [LARGE SCALE GENOMIC DNA]</scope>
    <source>
        <strain evidence="2">FJAT-22460</strain>
    </source>
</reference>
<dbReference type="PROSITE" id="PS51257">
    <property type="entry name" value="PROKAR_LIPOPROTEIN"/>
    <property type="match status" value="1"/>
</dbReference>
<accession>A0A0M1N144</accession>
<evidence type="ECO:0008006" key="3">
    <source>
        <dbReference type="Google" id="ProtNLM"/>
    </source>
</evidence>
<protein>
    <recommendedName>
        <fullName evidence="3">Lipoprotein</fullName>
    </recommendedName>
</protein>
<evidence type="ECO:0000313" key="2">
    <source>
        <dbReference type="Proteomes" id="UP000036932"/>
    </source>
</evidence>
<dbReference type="OrthoDB" id="2651239at2"/>
<gene>
    <name evidence="1" type="ORF">AM231_24675</name>
</gene>
<sequence>MLRKRGLQVAGLICAGTILLVGTGCGASTEPTWKSFDGAANVKSFPVPKEANKTEQTTGNSELDYVRYALPGLKEGDSIPEAYLEEIESWGWEQKETDDDSSSLVFEKGKSIVHLTVHDDFLIITVPSQLRKQVIQGLESNKTNK</sequence>
<dbReference type="Proteomes" id="UP000036932">
    <property type="component" value="Unassembled WGS sequence"/>
</dbReference>
<evidence type="ECO:0000313" key="1">
    <source>
        <dbReference type="EMBL" id="KOR75867.1"/>
    </source>
</evidence>
<dbReference type="PATRIC" id="fig|1705565.3.peg.1100"/>
<name>A0A0M1N144_9BACL</name>
<dbReference type="RefSeq" id="WP_053490731.1">
    <property type="nucleotide sequence ID" value="NZ_LIUT01000008.1"/>
</dbReference>
<organism evidence="1 2">
    <name type="scientific">Paenibacillus solani</name>
    <dbReference type="NCBI Taxonomy" id="1705565"/>
    <lineage>
        <taxon>Bacteria</taxon>
        <taxon>Bacillati</taxon>
        <taxon>Bacillota</taxon>
        <taxon>Bacilli</taxon>
        <taxon>Bacillales</taxon>
        <taxon>Paenibacillaceae</taxon>
        <taxon>Paenibacillus</taxon>
    </lineage>
</organism>
<proteinExistence type="predicted"/>
<comment type="caution">
    <text evidence="1">The sequence shown here is derived from an EMBL/GenBank/DDBJ whole genome shotgun (WGS) entry which is preliminary data.</text>
</comment>
<keyword evidence="2" id="KW-1185">Reference proteome</keyword>
<dbReference type="AlphaFoldDB" id="A0A0M1N144"/>
<dbReference type="EMBL" id="LIUT01000008">
    <property type="protein sequence ID" value="KOR75867.1"/>
    <property type="molecule type" value="Genomic_DNA"/>
</dbReference>